<evidence type="ECO:0000313" key="2">
    <source>
        <dbReference type="EMBL" id="CAI5783710.1"/>
    </source>
</evidence>
<accession>A0AA35KSV5</accession>
<proteinExistence type="predicted"/>
<dbReference type="EMBL" id="OX395134">
    <property type="protein sequence ID" value="CAI5783710.1"/>
    <property type="molecule type" value="Genomic_DNA"/>
</dbReference>
<feature type="region of interest" description="Disordered" evidence="1">
    <location>
        <begin position="57"/>
        <end position="94"/>
    </location>
</feature>
<dbReference type="AlphaFoldDB" id="A0AA35KSV5"/>
<dbReference type="Proteomes" id="UP001178461">
    <property type="component" value="Chromosome 9"/>
</dbReference>
<sequence length="222" mass="23930">PFKEMHKMNILDWYTDYLAKCAKRNSSFRVTDLGHSPPIQSAMLVCLTHSSSPTLAGRQAAANQSHTLNPVDTAQSGGQVKSAPVTDCSSSNSSESGTVLVMHIGPDALLGPRNPAVLWSSLNITEQKQFTYSLPLKSASLKLKTHSLPLVTISCALDTKDVAISCNTVPLKAMEWDSAILTSVTLISMDLIMTNLDLNSIDVQGYGTHLEVNGSNLELFKV</sequence>
<reference evidence="2" key="1">
    <citation type="submission" date="2022-12" db="EMBL/GenBank/DDBJ databases">
        <authorList>
            <person name="Alioto T."/>
            <person name="Alioto T."/>
            <person name="Gomez Garrido J."/>
        </authorList>
    </citation>
    <scope>NUCLEOTIDE SEQUENCE</scope>
</reference>
<evidence type="ECO:0000313" key="3">
    <source>
        <dbReference type="Proteomes" id="UP001178461"/>
    </source>
</evidence>
<organism evidence="2 3">
    <name type="scientific">Podarcis lilfordi</name>
    <name type="common">Lilford's wall lizard</name>
    <dbReference type="NCBI Taxonomy" id="74358"/>
    <lineage>
        <taxon>Eukaryota</taxon>
        <taxon>Metazoa</taxon>
        <taxon>Chordata</taxon>
        <taxon>Craniata</taxon>
        <taxon>Vertebrata</taxon>
        <taxon>Euteleostomi</taxon>
        <taxon>Lepidosauria</taxon>
        <taxon>Squamata</taxon>
        <taxon>Bifurcata</taxon>
        <taxon>Unidentata</taxon>
        <taxon>Episquamata</taxon>
        <taxon>Laterata</taxon>
        <taxon>Lacertibaenia</taxon>
        <taxon>Lacertidae</taxon>
        <taxon>Podarcis</taxon>
    </lineage>
</organism>
<protein>
    <submittedName>
        <fullName evidence="2">Uncharacterized protein</fullName>
    </submittedName>
</protein>
<feature type="compositionally biased region" description="Polar residues" evidence="1">
    <location>
        <begin position="61"/>
        <end position="79"/>
    </location>
</feature>
<gene>
    <name evidence="2" type="ORF">PODLI_1B007012</name>
</gene>
<keyword evidence="3" id="KW-1185">Reference proteome</keyword>
<evidence type="ECO:0000256" key="1">
    <source>
        <dbReference type="SAM" id="MobiDB-lite"/>
    </source>
</evidence>
<name>A0AA35KSV5_9SAUR</name>
<feature type="non-terminal residue" evidence="2">
    <location>
        <position position="1"/>
    </location>
</feature>